<evidence type="ECO:0000313" key="2">
    <source>
        <dbReference type="EMBL" id="GIO57983.1"/>
    </source>
</evidence>
<feature type="domain" description="AbiTii" evidence="1">
    <location>
        <begin position="5"/>
        <end position="193"/>
    </location>
</feature>
<organism evidence="2 3">
    <name type="scientific">Paenibacillus cineris</name>
    <dbReference type="NCBI Taxonomy" id="237530"/>
    <lineage>
        <taxon>Bacteria</taxon>
        <taxon>Bacillati</taxon>
        <taxon>Bacillota</taxon>
        <taxon>Bacilli</taxon>
        <taxon>Bacillales</taxon>
        <taxon>Paenibacillaceae</taxon>
        <taxon>Paenibacillus</taxon>
    </lineage>
</organism>
<reference evidence="2 3" key="1">
    <citation type="submission" date="2021-03" db="EMBL/GenBank/DDBJ databases">
        <title>Antimicrobial resistance genes in bacteria isolated from Japanese honey, and their potential for conferring macrolide and lincosamide resistance in the American foulbrood pathogen Paenibacillus larvae.</title>
        <authorList>
            <person name="Okamoto M."/>
            <person name="Kumagai M."/>
            <person name="Kanamori H."/>
            <person name="Takamatsu D."/>
        </authorList>
    </citation>
    <scope>NUCLEOTIDE SEQUENCE [LARGE SCALE GENOMIC DNA]</scope>
    <source>
        <strain evidence="2 3">J21TS7</strain>
    </source>
</reference>
<protein>
    <recommendedName>
        <fullName evidence="1">AbiTii domain-containing protein</fullName>
    </recommendedName>
</protein>
<evidence type="ECO:0000259" key="1">
    <source>
        <dbReference type="Pfam" id="PF18864"/>
    </source>
</evidence>
<name>A0ABQ4LN79_9BACL</name>
<sequence length="230" mass="25944">MGRSQLLKDLVSGKESIENVLLRLKVILTDLDNQQIMVWVNGELQGYPNVDDLPDYRILHGTAYGTFLVNYRYQYTNTPVPIDSLLSEELVDEILTVPCTDNIKTIENQYTEVKDNYTYGRIVPTSFCHSISKGELQIASMTVKIAPNLLSEIVATVKSKLVEIVMELEKEYENLDDLDIKTQVESDDSKTQQVVYNIEKIIYGDSVSVEMGDKNKISKSKLGGLLGRGR</sequence>
<gene>
    <name evidence="2" type="ORF">J21TS7_63010</name>
</gene>
<accession>A0ABQ4LN79</accession>
<comment type="caution">
    <text evidence="2">The sequence shown here is derived from an EMBL/GenBank/DDBJ whole genome shotgun (WGS) entry which is preliminary data.</text>
</comment>
<dbReference type="RefSeq" id="WP_212985998.1">
    <property type="nucleotide sequence ID" value="NZ_BORU01000005.1"/>
</dbReference>
<dbReference type="Proteomes" id="UP000676601">
    <property type="component" value="Unassembled WGS sequence"/>
</dbReference>
<proteinExistence type="predicted"/>
<dbReference type="InterPro" id="IPR041304">
    <property type="entry name" value="AbiTii"/>
</dbReference>
<keyword evidence="3" id="KW-1185">Reference proteome</keyword>
<dbReference type="EMBL" id="BORU01000005">
    <property type="protein sequence ID" value="GIO57983.1"/>
    <property type="molecule type" value="Genomic_DNA"/>
</dbReference>
<dbReference type="Pfam" id="PF18864">
    <property type="entry name" value="AbiTii"/>
    <property type="match status" value="1"/>
</dbReference>
<evidence type="ECO:0000313" key="3">
    <source>
        <dbReference type="Proteomes" id="UP000676601"/>
    </source>
</evidence>